<name>A0ABX0PL80_9GAMM</name>
<reference evidence="2 3" key="1">
    <citation type="submission" date="2020-03" db="EMBL/GenBank/DDBJ databases">
        <title>Identification of Halomonas strains.</title>
        <authorList>
            <person name="Xiao Z."/>
            <person name="Dong F."/>
            <person name="Wang Z."/>
            <person name="Zhao J.-Y."/>
        </authorList>
    </citation>
    <scope>NUCLEOTIDE SEQUENCE [LARGE SCALE GENOMIC DNA]</scope>
    <source>
        <strain evidence="2 3">DX6</strain>
    </source>
</reference>
<dbReference type="EMBL" id="JAAQTO010000002">
    <property type="protein sequence ID" value="NIC03888.1"/>
    <property type="molecule type" value="Genomic_DNA"/>
</dbReference>
<comment type="caution">
    <text evidence="2">The sequence shown here is derived from an EMBL/GenBank/DDBJ whole genome shotgun (WGS) entry which is preliminary data.</text>
</comment>
<dbReference type="Gene3D" id="3.40.50.10610">
    <property type="entry name" value="ABC-type transport auxiliary lipoprotein component"/>
    <property type="match status" value="1"/>
</dbReference>
<dbReference type="PROSITE" id="PS51257">
    <property type="entry name" value="PROKAR_LIPOPROTEIN"/>
    <property type="match status" value="1"/>
</dbReference>
<dbReference type="SUPFAM" id="SSF159594">
    <property type="entry name" value="XCC0632-like"/>
    <property type="match status" value="1"/>
</dbReference>
<proteinExistence type="predicted"/>
<organism evidence="2 3">
    <name type="scientific">Billgrantia bachuensis</name>
    <dbReference type="NCBI Taxonomy" id="2717286"/>
    <lineage>
        <taxon>Bacteria</taxon>
        <taxon>Pseudomonadati</taxon>
        <taxon>Pseudomonadota</taxon>
        <taxon>Gammaproteobacteria</taxon>
        <taxon>Oceanospirillales</taxon>
        <taxon>Halomonadaceae</taxon>
        <taxon>Billgrantia</taxon>
    </lineage>
</organism>
<protein>
    <recommendedName>
        <fullName evidence="1">ABC-type transport auxiliary lipoprotein component domain-containing protein</fullName>
    </recommendedName>
</protein>
<accession>A0ABX0PL80</accession>
<feature type="domain" description="ABC-type transport auxiliary lipoprotein component" evidence="1">
    <location>
        <begin position="32"/>
        <end position="191"/>
    </location>
</feature>
<dbReference type="Pfam" id="PF03886">
    <property type="entry name" value="ABC_trans_aux"/>
    <property type="match status" value="1"/>
</dbReference>
<sequence>MRHRLPLPAVMAVLLSLFGCGLVPERTPIVLYELPARSLDPAPQTDERIEATLRLATPRATGLLDGSRILVVPLPNQPRAYEGSRWADGMPQLIRNRLLDAFQDDGRIMHLVHDDSAVSADTELLSDLRTFHSEYQDDLPVATLRLDVRLIDTRSQRILASRRFVQQQRAESEAIPDVVDAFGMAADRLARGLVDWTAAQIDRR</sequence>
<evidence type="ECO:0000313" key="3">
    <source>
        <dbReference type="Proteomes" id="UP001318321"/>
    </source>
</evidence>
<dbReference type="InterPro" id="IPR005586">
    <property type="entry name" value="ABC_trans_aux"/>
</dbReference>
<evidence type="ECO:0000259" key="1">
    <source>
        <dbReference type="Pfam" id="PF03886"/>
    </source>
</evidence>
<dbReference type="Proteomes" id="UP001318321">
    <property type="component" value="Unassembled WGS sequence"/>
</dbReference>
<evidence type="ECO:0000313" key="2">
    <source>
        <dbReference type="EMBL" id="NIC03888.1"/>
    </source>
</evidence>
<keyword evidence="3" id="KW-1185">Reference proteome</keyword>
<gene>
    <name evidence="2" type="ORF">HBJ55_00395</name>
</gene>
<dbReference type="RefSeq" id="WP_167109902.1">
    <property type="nucleotide sequence ID" value="NZ_JAAQTO010000002.1"/>
</dbReference>